<gene>
    <name evidence="2" type="primary">50</name>
    <name evidence="2" type="ORF">SEA_DARDANUS_50</name>
</gene>
<reference evidence="2 3" key="1">
    <citation type="submission" date="2019-05" db="EMBL/GenBank/DDBJ databases">
        <authorList>
            <person name="Bordelon H.A."/>
            <person name="Brister E.M."/>
            <person name="Bryans A.M."/>
            <person name="Calk A.E."/>
            <person name="Capers C."/>
            <person name="Corrent J.M."/>
            <person name="Delphin C.N."/>
            <person name="Erbelding G.W."/>
            <person name="Gottschalck B.A."/>
            <person name="Hale B.T."/>
            <person name="Jones N.T."/>
            <person name="Mire A.R."/>
            <person name="Perkins A.R."/>
            <person name="Quackenbush R.D."/>
            <person name="Rogers C.S."/>
            <person name="Stewart N.C."/>
            <person name="Threeton H.N."/>
            <person name="Wiggins Z.F."/>
            <person name="Hancock A.M."/>
            <person name="Gissendanner C.R."/>
            <person name="Findley A.M."/>
            <person name="Wills S.J."/>
            <person name="Clifford K.A."/>
            <person name="Elmore F.L."/>
            <person name="Knight M.S."/>
            <person name="Le K."/>
            <person name="Lobaina D."/>
            <person name="Nougues D."/>
            <person name="Salama A."/>
            <person name="Stoeber S.D."/>
            <person name="Sweeney K.J."/>
            <person name="Truong T.G."/>
            <person name="Alvaro L.E."/>
            <person name="Isern S."/>
            <person name="Michael S.F."/>
            <person name="Monti D.L."/>
            <person name="Garlena R.A."/>
            <person name="Russell D.A."/>
            <person name="Pope W.H."/>
            <person name="Jacobs-Sera D."/>
            <person name="Hatfull G.F."/>
        </authorList>
    </citation>
    <scope>NUCLEOTIDE SEQUENCE [LARGE SCALE GENOMIC DNA]</scope>
</reference>
<evidence type="ECO:0000313" key="3">
    <source>
        <dbReference type="Proteomes" id="UP000318136"/>
    </source>
</evidence>
<proteinExistence type="predicted"/>
<dbReference type="KEGG" id="vg:63911656"/>
<accession>A0A514CX37</accession>
<evidence type="ECO:0000313" key="2">
    <source>
        <dbReference type="EMBL" id="QDH85087.1"/>
    </source>
</evidence>
<name>A0A514CX37_9CAUD</name>
<sequence>MANATLNIDTEAIAKEIAGLLGAVDAQEHERVKGERDEARRTLTKIVRSAMPTRFADEADPLGAARRLFSDWQRLAILESGMSREVARAESRATSAEQTLATVRDQLDEARRQADEAQRKLAGDGVLAKGAVMVHEGNDPYAVLKAGEVVTVVHGKVDADGDVKVSRAGMPAGDYEFARVANLKPRKRVYEAGDPEPEDKTLTLTGTNERGRTVELKHGAHGAAGELVAWWDVRAQTKSAWGYWLDNFGPLTEV</sequence>
<dbReference type="Proteomes" id="UP000318136">
    <property type="component" value="Segment"/>
</dbReference>
<evidence type="ECO:0000256" key="1">
    <source>
        <dbReference type="SAM" id="Coils"/>
    </source>
</evidence>
<dbReference type="EMBL" id="MN010758">
    <property type="protein sequence ID" value="QDH85087.1"/>
    <property type="molecule type" value="Genomic_DNA"/>
</dbReference>
<dbReference type="GeneID" id="63911656"/>
<keyword evidence="3" id="KW-1185">Reference proteome</keyword>
<protein>
    <submittedName>
        <fullName evidence="2">Uncharacterized protein</fullName>
    </submittedName>
</protein>
<dbReference type="RefSeq" id="YP_010050918.1">
    <property type="nucleotide sequence ID" value="NC_054435.1"/>
</dbReference>
<keyword evidence="1" id="KW-0175">Coiled coil</keyword>
<feature type="coiled-coil region" evidence="1">
    <location>
        <begin position="86"/>
        <end position="120"/>
    </location>
</feature>
<organism evidence="2 3">
    <name type="scientific">Gordonia phage Dardanus</name>
    <dbReference type="NCBI Taxonomy" id="2588489"/>
    <lineage>
        <taxon>Viruses</taxon>
        <taxon>Duplodnaviria</taxon>
        <taxon>Heunggongvirae</taxon>
        <taxon>Uroviricota</taxon>
        <taxon>Caudoviricetes</taxon>
        <taxon>Ruthgordonvirinae</taxon>
        <taxon>Dardanusvirus</taxon>
        <taxon>Dardanusvirus dardanus</taxon>
    </lineage>
</organism>